<evidence type="ECO:0000256" key="2">
    <source>
        <dbReference type="ARBA" id="ARBA00023125"/>
    </source>
</evidence>
<keyword evidence="3" id="KW-0804">Transcription</keyword>
<keyword evidence="1" id="KW-0805">Transcription regulation</keyword>
<dbReference type="Proteomes" id="UP001595593">
    <property type="component" value="Unassembled WGS sequence"/>
</dbReference>
<evidence type="ECO:0000256" key="1">
    <source>
        <dbReference type="ARBA" id="ARBA00023015"/>
    </source>
</evidence>
<evidence type="ECO:0000259" key="5">
    <source>
        <dbReference type="PROSITE" id="PS50949"/>
    </source>
</evidence>
<protein>
    <submittedName>
        <fullName evidence="6">FadR/GntR family transcriptional regulator</fullName>
    </submittedName>
</protein>
<sequence length="271" mass="28709">MSARLAADRLEAHLQQAGLLPGDRLLPERQLTALLGVSRRALREALGEMELRGRLWRGVGQGTFIGPRPAAHSARPELRARTVNPRGSHPLAVMEARLTLEPALAALAAIKGTAADMDAIARAARRGAETRDPRSWGAWDGAFHRGIARACHNPLLLAAFEEVEAGRSLTDWGRLRHAITTAPLRQASALQHQAVAAAIAARDATAAQRAMRVHLRSVSLAIQSEGAGWDDTPEPRSQPADRNADTGASPTGAVPGDTASGPAPPRRTTAS</sequence>
<dbReference type="Pfam" id="PF07729">
    <property type="entry name" value="FCD"/>
    <property type="match status" value="1"/>
</dbReference>
<organism evidence="6 7">
    <name type="scientific">Teichococcus globiformis</name>
    <dbReference type="NCBI Taxonomy" id="2307229"/>
    <lineage>
        <taxon>Bacteria</taxon>
        <taxon>Pseudomonadati</taxon>
        <taxon>Pseudomonadota</taxon>
        <taxon>Alphaproteobacteria</taxon>
        <taxon>Acetobacterales</taxon>
        <taxon>Roseomonadaceae</taxon>
        <taxon>Roseomonas</taxon>
    </lineage>
</organism>
<keyword evidence="2" id="KW-0238">DNA-binding</keyword>
<feature type="domain" description="HTH gntR-type" evidence="5">
    <location>
        <begin position="1"/>
        <end position="68"/>
    </location>
</feature>
<dbReference type="InterPro" id="IPR036388">
    <property type="entry name" value="WH-like_DNA-bd_sf"/>
</dbReference>
<dbReference type="SMART" id="SM00895">
    <property type="entry name" value="FCD"/>
    <property type="match status" value="1"/>
</dbReference>
<feature type="region of interest" description="Disordered" evidence="4">
    <location>
        <begin position="224"/>
        <end position="271"/>
    </location>
</feature>
<dbReference type="Gene3D" id="1.10.10.10">
    <property type="entry name" value="Winged helix-like DNA-binding domain superfamily/Winged helix DNA-binding domain"/>
    <property type="match status" value="1"/>
</dbReference>
<evidence type="ECO:0000256" key="4">
    <source>
        <dbReference type="SAM" id="MobiDB-lite"/>
    </source>
</evidence>
<comment type="caution">
    <text evidence="6">The sequence shown here is derived from an EMBL/GenBank/DDBJ whole genome shotgun (WGS) entry which is preliminary data.</text>
</comment>
<reference evidence="7" key="1">
    <citation type="journal article" date="2019" name="Int. J. Syst. Evol. Microbiol.">
        <title>The Global Catalogue of Microorganisms (GCM) 10K type strain sequencing project: providing services to taxonomists for standard genome sequencing and annotation.</title>
        <authorList>
            <consortium name="The Broad Institute Genomics Platform"/>
            <consortium name="The Broad Institute Genome Sequencing Center for Infectious Disease"/>
            <person name="Wu L."/>
            <person name="Ma J."/>
        </authorList>
    </citation>
    <scope>NUCLEOTIDE SEQUENCE [LARGE SCALE GENOMIC DNA]</scope>
    <source>
        <strain evidence="7">KCTC 52094</strain>
    </source>
</reference>
<evidence type="ECO:0000256" key="3">
    <source>
        <dbReference type="ARBA" id="ARBA00023163"/>
    </source>
</evidence>
<dbReference type="InterPro" id="IPR011711">
    <property type="entry name" value="GntR_C"/>
</dbReference>
<evidence type="ECO:0000313" key="7">
    <source>
        <dbReference type="Proteomes" id="UP001595593"/>
    </source>
</evidence>
<keyword evidence="7" id="KW-1185">Reference proteome</keyword>
<proteinExistence type="predicted"/>
<dbReference type="Gene3D" id="1.20.120.530">
    <property type="entry name" value="GntR ligand-binding domain-like"/>
    <property type="match status" value="1"/>
</dbReference>
<evidence type="ECO:0000313" key="6">
    <source>
        <dbReference type="EMBL" id="MFC3127427.1"/>
    </source>
</evidence>
<dbReference type="SUPFAM" id="SSF46785">
    <property type="entry name" value="Winged helix' DNA-binding domain"/>
    <property type="match status" value="1"/>
</dbReference>
<dbReference type="PANTHER" id="PTHR43537">
    <property type="entry name" value="TRANSCRIPTIONAL REGULATOR, GNTR FAMILY"/>
    <property type="match status" value="1"/>
</dbReference>
<dbReference type="InterPro" id="IPR008920">
    <property type="entry name" value="TF_FadR/GntR_C"/>
</dbReference>
<accession>A0ABV7G3Z9</accession>
<gene>
    <name evidence="6" type="ORF">ACFOD4_20375</name>
</gene>
<dbReference type="EMBL" id="JBHRTN010000026">
    <property type="protein sequence ID" value="MFC3127427.1"/>
    <property type="molecule type" value="Genomic_DNA"/>
</dbReference>
<dbReference type="RefSeq" id="WP_379599453.1">
    <property type="nucleotide sequence ID" value="NZ_JBHRTN010000026.1"/>
</dbReference>
<dbReference type="InterPro" id="IPR000524">
    <property type="entry name" value="Tscrpt_reg_HTH_GntR"/>
</dbReference>
<dbReference type="SUPFAM" id="SSF48008">
    <property type="entry name" value="GntR ligand-binding domain-like"/>
    <property type="match status" value="1"/>
</dbReference>
<dbReference type="InterPro" id="IPR036390">
    <property type="entry name" value="WH_DNA-bd_sf"/>
</dbReference>
<name>A0ABV7G3Z9_9PROT</name>
<dbReference type="PROSITE" id="PS50949">
    <property type="entry name" value="HTH_GNTR"/>
    <property type="match status" value="1"/>
</dbReference>
<dbReference type="Pfam" id="PF00392">
    <property type="entry name" value="GntR"/>
    <property type="match status" value="1"/>
</dbReference>
<dbReference type="PANTHER" id="PTHR43537:SF5">
    <property type="entry name" value="UXU OPERON TRANSCRIPTIONAL REGULATOR"/>
    <property type="match status" value="1"/>
</dbReference>
<dbReference type="SMART" id="SM00345">
    <property type="entry name" value="HTH_GNTR"/>
    <property type="match status" value="1"/>
</dbReference>